<keyword evidence="1" id="KW-1133">Transmembrane helix</keyword>
<feature type="transmembrane region" description="Helical" evidence="1">
    <location>
        <begin position="460"/>
        <end position="481"/>
    </location>
</feature>
<feature type="transmembrane region" description="Helical" evidence="1">
    <location>
        <begin position="215"/>
        <end position="239"/>
    </location>
</feature>
<sequence>MQQQKQASAKSKFYKWHRVLGLISLVPVIFWCISGLSHPFMSNWFRPFIPQEVFKPLTQQQMAPKLTFQEVMGKNQLTQLRNFGLVNFNHNTYYQALMPDSTYRYYSANNGVLLPNGDQLYAQYLARFFTQDSTSAVKSISLQKNFDNNYQPINRLLPVWKISFDRPDGMDIYVETSQSRLGTFNNNTRKAFLWIFKQFHNWQFMADAFSETFRIVVLLMVVSVMMLSLLSGITVYGLFWKRFKQIRNKQKADGKEDKRFVHRFHRQLGLIVSFVLLTFVVSGGFHLYVKLCNTEPAPAAFEQLIERSDLAKSYLQLPIADSLIKRVNLTKFEGATYYQVLNKQKQVLYFDAKSGEELVNGDATFARYLANYYHGNTPQKVYGKIQTEPISQFTTEYGFINKRLPVVKISYPGKVDWYIETTSAKLATKISGIDRTEGFSFIFLHKFFGMTWAGKDIRDVVSMLAAAGVLVVSLFGFAAFFKNK</sequence>
<dbReference type="RefSeq" id="WP_311954547.1">
    <property type="nucleotide sequence ID" value="NZ_JAVLVU010000001.1"/>
</dbReference>
<keyword evidence="1" id="KW-0812">Transmembrane</keyword>
<dbReference type="EMBL" id="JAVLVU010000001">
    <property type="protein sequence ID" value="MDT3405679.1"/>
    <property type="molecule type" value="Genomic_DNA"/>
</dbReference>
<feature type="transmembrane region" description="Helical" evidence="1">
    <location>
        <begin position="20"/>
        <end position="41"/>
    </location>
</feature>
<protein>
    <recommendedName>
        <fullName evidence="4">PepSY domain-containing protein</fullName>
    </recommendedName>
</protein>
<keyword evidence="3" id="KW-1185">Reference proteome</keyword>
<feature type="transmembrane region" description="Helical" evidence="1">
    <location>
        <begin position="268"/>
        <end position="289"/>
    </location>
</feature>
<dbReference type="Proteomes" id="UP001258315">
    <property type="component" value="Unassembled WGS sequence"/>
</dbReference>
<evidence type="ECO:0000256" key="1">
    <source>
        <dbReference type="SAM" id="Phobius"/>
    </source>
</evidence>
<keyword evidence="1" id="KW-0472">Membrane</keyword>
<evidence type="ECO:0000313" key="2">
    <source>
        <dbReference type="EMBL" id="MDT3405679.1"/>
    </source>
</evidence>
<organism evidence="2 3">
    <name type="scientific">Mucilaginibacter terrae</name>
    <dbReference type="NCBI Taxonomy" id="1955052"/>
    <lineage>
        <taxon>Bacteria</taxon>
        <taxon>Pseudomonadati</taxon>
        <taxon>Bacteroidota</taxon>
        <taxon>Sphingobacteriia</taxon>
        <taxon>Sphingobacteriales</taxon>
        <taxon>Sphingobacteriaceae</taxon>
        <taxon>Mucilaginibacter</taxon>
    </lineage>
</organism>
<evidence type="ECO:0008006" key="4">
    <source>
        <dbReference type="Google" id="ProtNLM"/>
    </source>
</evidence>
<comment type="caution">
    <text evidence="2">The sequence shown here is derived from an EMBL/GenBank/DDBJ whole genome shotgun (WGS) entry which is preliminary data.</text>
</comment>
<name>A0ABU3H0Z6_9SPHI</name>
<proteinExistence type="predicted"/>
<accession>A0ABU3H0Z6</accession>
<reference evidence="3" key="1">
    <citation type="submission" date="2023-07" db="EMBL/GenBank/DDBJ databases">
        <title>Functional and genomic diversity of the sorghum phyllosphere microbiome.</title>
        <authorList>
            <person name="Shade A."/>
        </authorList>
    </citation>
    <scope>NUCLEOTIDE SEQUENCE [LARGE SCALE GENOMIC DNA]</scope>
    <source>
        <strain evidence="3">SORGH_AS_0422</strain>
    </source>
</reference>
<evidence type="ECO:0000313" key="3">
    <source>
        <dbReference type="Proteomes" id="UP001258315"/>
    </source>
</evidence>
<gene>
    <name evidence="2" type="ORF">QE417_004751</name>
</gene>